<reference evidence="1 2" key="1">
    <citation type="submission" date="2019-07" db="EMBL/GenBank/DDBJ databases">
        <title>Draft genome sequence of Adlercreutzia equolifaciens IPLA 37004, a human intestinal strain that does not produces equol from daidzein.</title>
        <authorList>
            <person name="Vazquez L."/>
            <person name="Florez A.B."/>
            <person name="Mayo B."/>
        </authorList>
    </citation>
    <scope>NUCLEOTIDE SEQUENCE [LARGE SCALE GENOMIC DNA]</scope>
    <source>
        <strain evidence="1 2">IPLA 37004</strain>
    </source>
</reference>
<dbReference type="GO" id="GO:0051213">
    <property type="term" value="F:dioxygenase activity"/>
    <property type="evidence" value="ECO:0007669"/>
    <property type="project" value="UniProtKB-KW"/>
</dbReference>
<dbReference type="AlphaFoldDB" id="A0A6L8Q3W4"/>
<evidence type="ECO:0000313" key="1">
    <source>
        <dbReference type="EMBL" id="MZG28013.1"/>
    </source>
</evidence>
<dbReference type="Gene3D" id="3.20.20.70">
    <property type="entry name" value="Aldolase class I"/>
    <property type="match status" value="1"/>
</dbReference>
<sequence length="224" mass="23326">MKREHAERAGAHESVLSVPEVMRTAPGIAIQGRKIRSLVFSTDLAVICHCDADAVLAVYPFTCQPAITQALVAASQRPVFNGVGGSITQGERCVEAALHSEMSGVAAVVVNTSIPVESISALVEKVAVPVCVTACAADDVVRRQIAAGASIVNVAAGSRTPQVVEALRREYPDLPIIATGGPTDDAIRATIAAGADAVSWTPPAIADLEREVMEKARRLAAELL</sequence>
<dbReference type="SUPFAM" id="SSF51412">
    <property type="entry name" value="Inosine monophosphate dehydrogenase (IMPDH)"/>
    <property type="match status" value="1"/>
</dbReference>
<gene>
    <name evidence="1" type="ORF">FM068_05345</name>
</gene>
<keyword evidence="1" id="KW-0560">Oxidoreductase</keyword>
<comment type="caution">
    <text evidence="1">The sequence shown here is derived from an EMBL/GenBank/DDBJ whole genome shotgun (WGS) entry which is preliminary data.</text>
</comment>
<proteinExistence type="predicted"/>
<evidence type="ECO:0000313" key="2">
    <source>
        <dbReference type="Proteomes" id="UP000472380"/>
    </source>
</evidence>
<dbReference type="EMBL" id="VJNE01000008">
    <property type="protein sequence ID" value="MZG28013.1"/>
    <property type="molecule type" value="Genomic_DNA"/>
</dbReference>
<protein>
    <submittedName>
        <fullName evidence="1">Dioxygenase</fullName>
    </submittedName>
</protein>
<organism evidence="1 2">
    <name type="scientific">Adlercreutzia equolifaciens</name>
    <dbReference type="NCBI Taxonomy" id="446660"/>
    <lineage>
        <taxon>Bacteria</taxon>
        <taxon>Bacillati</taxon>
        <taxon>Actinomycetota</taxon>
        <taxon>Coriobacteriia</taxon>
        <taxon>Eggerthellales</taxon>
        <taxon>Eggerthellaceae</taxon>
        <taxon>Adlercreutzia</taxon>
    </lineage>
</organism>
<dbReference type="Proteomes" id="UP000472380">
    <property type="component" value="Unassembled WGS sequence"/>
</dbReference>
<dbReference type="InterPro" id="IPR013785">
    <property type="entry name" value="Aldolase_TIM"/>
</dbReference>
<keyword evidence="1" id="KW-0223">Dioxygenase</keyword>
<accession>A0A6L8Q3W4</accession>
<name>A0A6L8Q3W4_9ACTN</name>